<evidence type="ECO:0000256" key="6">
    <source>
        <dbReference type="ARBA" id="ARBA00022679"/>
    </source>
</evidence>
<keyword evidence="8" id="KW-0627">Porphyrin biosynthesis</keyword>
<evidence type="ECO:0000256" key="11">
    <source>
        <dbReference type="ARBA" id="ARBA00048169"/>
    </source>
</evidence>
<sequence length="181" mass="20408">MISASLSIHTQATSHTAEKMSFDFETGPLTDLRSNKGIPTGLVKLGSRKSLLAIKQSEIVEAQIKDVYPHLRTQIVGLTTFGDEVQNKPLYSFGGKSLWTKELEVLLYEKIGDNEMIDLIVHSLKDMPTHLPEEFELGCILKREGEFFCAIFATNSAFLDVNSLDWDCSVGFYDELKNFRR</sequence>
<evidence type="ECO:0000313" key="13">
    <source>
        <dbReference type="EMBL" id="CDK27660.1"/>
    </source>
</evidence>
<organism evidence="13 14">
    <name type="scientific">Kuraishia capsulata CBS 1993</name>
    <dbReference type="NCBI Taxonomy" id="1382522"/>
    <lineage>
        <taxon>Eukaryota</taxon>
        <taxon>Fungi</taxon>
        <taxon>Dikarya</taxon>
        <taxon>Ascomycota</taxon>
        <taxon>Saccharomycotina</taxon>
        <taxon>Pichiomycetes</taxon>
        <taxon>Pichiales</taxon>
        <taxon>Pichiaceae</taxon>
        <taxon>Kuraishia</taxon>
    </lineage>
</organism>
<keyword evidence="6" id="KW-0808">Transferase</keyword>
<evidence type="ECO:0000256" key="1">
    <source>
        <dbReference type="ARBA" id="ARBA00002869"/>
    </source>
</evidence>
<name>W6MWM5_9ASCO</name>
<dbReference type="GO" id="GO:0005737">
    <property type="term" value="C:cytoplasm"/>
    <property type="evidence" value="ECO:0007669"/>
    <property type="project" value="TreeGrafter"/>
</dbReference>
<evidence type="ECO:0000256" key="8">
    <source>
        <dbReference type="ARBA" id="ARBA00023244"/>
    </source>
</evidence>
<evidence type="ECO:0000256" key="7">
    <source>
        <dbReference type="ARBA" id="ARBA00023133"/>
    </source>
</evidence>
<comment type="pathway">
    <text evidence="2">Porphyrin-containing compound metabolism; protoporphyrin-IX biosynthesis; coproporphyrinogen-III from 5-aminolevulinate: step 2/4.</text>
</comment>
<comment type="similarity">
    <text evidence="3">Belongs to the HMBS family.</text>
</comment>
<gene>
    <name evidence="13" type="ORF">KUCA_T00003639001</name>
</gene>
<comment type="catalytic activity">
    <reaction evidence="11">
        <text>4 porphobilinogen + H2O = hydroxymethylbilane + 4 NH4(+)</text>
        <dbReference type="Rhea" id="RHEA:13185"/>
        <dbReference type="ChEBI" id="CHEBI:15377"/>
        <dbReference type="ChEBI" id="CHEBI:28938"/>
        <dbReference type="ChEBI" id="CHEBI:57845"/>
        <dbReference type="ChEBI" id="CHEBI:58126"/>
        <dbReference type="EC" id="2.5.1.61"/>
    </reaction>
</comment>
<dbReference type="AlphaFoldDB" id="W6MWM5"/>
<evidence type="ECO:0000256" key="9">
    <source>
        <dbReference type="ARBA" id="ARBA00030685"/>
    </source>
</evidence>
<dbReference type="Gene3D" id="3.40.190.10">
    <property type="entry name" value="Periplasmic binding protein-like II"/>
    <property type="match status" value="1"/>
</dbReference>
<dbReference type="FunFam" id="3.40.190.10:FF:000086">
    <property type="entry name" value="Probable porphobilinogen deaminase"/>
    <property type="match status" value="1"/>
</dbReference>
<dbReference type="InterPro" id="IPR022417">
    <property type="entry name" value="Porphobilin_deaminase_N"/>
</dbReference>
<protein>
    <recommendedName>
        <fullName evidence="5">Porphobilinogen deaminase</fullName>
        <ecNumber evidence="4">2.5.1.61</ecNumber>
    </recommendedName>
    <alternativeName>
        <fullName evidence="10">Hydroxymethylbilane synthase</fullName>
    </alternativeName>
    <alternativeName>
        <fullName evidence="9">Pre-uroporphyrinogen synthase</fullName>
    </alternativeName>
</protein>
<feature type="domain" description="Porphobilinogen deaminase N-terminal" evidence="12">
    <location>
        <begin position="43"/>
        <end position="147"/>
    </location>
</feature>
<evidence type="ECO:0000256" key="5">
    <source>
        <dbReference type="ARBA" id="ARBA00016519"/>
    </source>
</evidence>
<evidence type="ECO:0000259" key="12">
    <source>
        <dbReference type="Pfam" id="PF01379"/>
    </source>
</evidence>
<dbReference type="OrthoDB" id="564646at2759"/>
<dbReference type="GeneID" id="34521041"/>
<evidence type="ECO:0000256" key="2">
    <source>
        <dbReference type="ARBA" id="ARBA00004735"/>
    </source>
</evidence>
<reference evidence="13" key="1">
    <citation type="submission" date="2013-12" db="EMBL/GenBank/DDBJ databases">
        <authorList>
            <person name="Genoscope - CEA"/>
        </authorList>
    </citation>
    <scope>NUCLEOTIDE SEQUENCE</scope>
    <source>
        <strain evidence="13">CBS 1993</strain>
    </source>
</reference>
<dbReference type="Pfam" id="PF01379">
    <property type="entry name" value="Porphobil_deam"/>
    <property type="match status" value="1"/>
</dbReference>
<dbReference type="EMBL" id="HG793128">
    <property type="protein sequence ID" value="CDK27660.1"/>
    <property type="molecule type" value="Genomic_DNA"/>
</dbReference>
<dbReference type="SUPFAM" id="SSF53850">
    <property type="entry name" value="Periplasmic binding protein-like II"/>
    <property type="match status" value="1"/>
</dbReference>
<proteinExistence type="inferred from homology"/>
<dbReference type="PANTHER" id="PTHR11557:SF0">
    <property type="entry name" value="PORPHOBILINOGEN DEAMINASE"/>
    <property type="match status" value="1"/>
</dbReference>
<dbReference type="PANTHER" id="PTHR11557">
    <property type="entry name" value="PORPHOBILINOGEN DEAMINASE"/>
    <property type="match status" value="1"/>
</dbReference>
<keyword evidence="14" id="KW-1185">Reference proteome</keyword>
<dbReference type="InterPro" id="IPR000860">
    <property type="entry name" value="HemC"/>
</dbReference>
<accession>W6MWM5</accession>
<dbReference type="Proteomes" id="UP000019384">
    <property type="component" value="Unassembled WGS sequence"/>
</dbReference>
<dbReference type="RefSeq" id="XP_022459653.1">
    <property type="nucleotide sequence ID" value="XM_022602073.1"/>
</dbReference>
<dbReference type="EC" id="2.5.1.61" evidence="4"/>
<dbReference type="HOGENOM" id="CLU_1489243_0_0_1"/>
<evidence type="ECO:0000256" key="3">
    <source>
        <dbReference type="ARBA" id="ARBA00005638"/>
    </source>
</evidence>
<comment type="function">
    <text evidence="1">Tetrapolymerization of the monopyrrole PBG into the hydroxymethylbilane pre-uroporphyrinogen in several discrete steps.</text>
</comment>
<evidence type="ECO:0000256" key="4">
    <source>
        <dbReference type="ARBA" id="ARBA00012655"/>
    </source>
</evidence>
<keyword evidence="7" id="KW-0350">Heme biosynthesis</keyword>
<evidence type="ECO:0000313" key="14">
    <source>
        <dbReference type="Proteomes" id="UP000019384"/>
    </source>
</evidence>
<dbReference type="PRINTS" id="PR00151">
    <property type="entry name" value="PORPHBDMNASE"/>
</dbReference>
<dbReference type="GO" id="GO:0004418">
    <property type="term" value="F:hydroxymethylbilane synthase activity"/>
    <property type="evidence" value="ECO:0007669"/>
    <property type="project" value="UniProtKB-EC"/>
</dbReference>
<reference evidence="13" key="2">
    <citation type="submission" date="2014-02" db="EMBL/GenBank/DDBJ databases">
        <title>Complete DNA sequence of /Kuraishia capsulata/ illustrates novel genomic features among budding yeasts (/Saccharomycotina/).</title>
        <authorList>
            <person name="Morales L."/>
            <person name="Noel B."/>
            <person name="Porcel B."/>
            <person name="Marcet-Houben M."/>
            <person name="Hullo M-F."/>
            <person name="Sacerdot C."/>
            <person name="Tekaia F."/>
            <person name="Leh-Louis V."/>
            <person name="Despons L."/>
            <person name="Khanna V."/>
            <person name="Aury J-M."/>
            <person name="Barbe V."/>
            <person name="Couloux A."/>
            <person name="Labadie K."/>
            <person name="Pelletier E."/>
            <person name="Souciet J-L."/>
            <person name="Boekhout T."/>
            <person name="Gabaldon T."/>
            <person name="Wincker P."/>
            <person name="Dujon B."/>
        </authorList>
    </citation>
    <scope>NUCLEOTIDE SEQUENCE</scope>
    <source>
        <strain evidence="13">CBS 1993</strain>
    </source>
</reference>
<dbReference type="STRING" id="1382522.W6MWM5"/>
<dbReference type="GO" id="GO:0006783">
    <property type="term" value="P:heme biosynthetic process"/>
    <property type="evidence" value="ECO:0007669"/>
    <property type="project" value="UniProtKB-KW"/>
</dbReference>
<evidence type="ECO:0000256" key="10">
    <source>
        <dbReference type="ARBA" id="ARBA00033064"/>
    </source>
</evidence>